<feature type="domain" description="Protein kinase" evidence="15">
    <location>
        <begin position="709"/>
        <end position="1029"/>
    </location>
</feature>
<dbReference type="SUPFAM" id="SSF56112">
    <property type="entry name" value="Protein kinase-like (PK-like)"/>
    <property type="match status" value="1"/>
</dbReference>
<dbReference type="Pfam" id="PF07714">
    <property type="entry name" value="PK_Tyr_Ser-Thr"/>
    <property type="match status" value="1"/>
</dbReference>
<dbReference type="InterPro" id="IPR051809">
    <property type="entry name" value="Plant_receptor-like_S/T_kinase"/>
</dbReference>
<evidence type="ECO:0000256" key="6">
    <source>
        <dbReference type="ARBA" id="ARBA00022692"/>
    </source>
</evidence>
<dbReference type="Gene3D" id="1.10.510.10">
    <property type="entry name" value="Transferase(Phosphotransferase) domain 1"/>
    <property type="match status" value="1"/>
</dbReference>
<sequence length="1041" mass="114179">MEFSKPSFYTIVYLPVFLFFSINLGCLQASASVRETDELALLEFKQGITSDPHGIFNSWNDSLHFCNWTGITCGRRHQRVVSLVLQGQNLLGSISPHIGNLSFLRLINLQNNSFSGEIPPQVGNLFRLQEFLVSRNSLHGTIAINLTRCSQLKTIDLRWNNITGKIPAELGSLTKLEMLGLRSNNLTGEIPPSLGNISSLTIFSASLNNLEGSIPNEMGRLKSLNIFAVTNNGLSGTISPSLFNITSLSYLAVAFNQIRGNLPESICFTLPNLQSFLIGANYFSGPIPNSLSNASQLQIFDVATNNFVGQVPTNLGNLQSLFKLNFQLNNLGSNSSNDLLFLTSLTNCSNLESLSIYGNNLGGVLPDSVANFSTRLTYLYLGGNEITGIIPVAMENLVNLIALVMEKNLFTGFIPYQFAKLQKLQLLALGGNRLSGEIPSSIGNLTQLSILDLSNNKLEASIPSSIRNCQTLYDLDISKNSLSGEVPREVLGLISLSHVLNLSQNSFTGNLPTEVGKLKNVNTLDLSENNLSGEIPGTIGECFSLEYLYMQGNFFQGTIPSSLASLKGLRYLDLSRNNLSGQIPNDLQEIPYLEFLNLSFNDLEGEVPKNGVFLNVSALSLIGNNKLCGGVTELGLPKCPTRVMKKVKSHTLKLVVVIACVVPSVLLILIFFLICWMRKSRSKLSFAPFEMNHLLKVSYKDLYQATDGFSSSNLIGSGSFSSVYKGLLSQVERPVAVKVLNLEQTGAIKSFMAECNALGNIRHRNLAKLVTCCSSIDYKSNAFKALIFEYMGNGSLEKWLHPCEGGENHSRSLNLLQRLNIAIDVASALHYLHDLCEKPIIHCDLKPSNVLLDDDMVAHVSDFGLAKLFSINYDSSLSQTSTIGIKGTVGYVAPEYGMGGLASKEGDVYSYGILVLEMFSERRPTDEMFKGGINLHDFVKAALPKRLLQIVDPNLLPGEIANEEYEDGEILEAEQTNHHGNMSQVIVNVRRCLVSILEIGVACSVESPMERMTMADVMKKLHLIKKTFLDIQMPRNRPNGG</sequence>
<evidence type="ECO:0000313" key="17">
    <source>
        <dbReference type="Proteomes" id="UP001174677"/>
    </source>
</evidence>
<feature type="binding site" evidence="13">
    <location>
        <position position="738"/>
    </location>
    <ligand>
        <name>ATP</name>
        <dbReference type="ChEBI" id="CHEBI:30616"/>
    </ligand>
</feature>
<dbReference type="PROSITE" id="PS00107">
    <property type="entry name" value="PROTEIN_KINASE_ATP"/>
    <property type="match status" value="1"/>
</dbReference>
<name>A0ABQ9LHJ9_HEVBR</name>
<keyword evidence="4" id="KW-0433">Leucine-rich repeat</keyword>
<evidence type="ECO:0000256" key="5">
    <source>
        <dbReference type="ARBA" id="ARBA00022679"/>
    </source>
</evidence>
<dbReference type="Pfam" id="PF08263">
    <property type="entry name" value="LRRNT_2"/>
    <property type="match status" value="1"/>
</dbReference>
<evidence type="ECO:0000256" key="14">
    <source>
        <dbReference type="SAM" id="Phobius"/>
    </source>
</evidence>
<dbReference type="Proteomes" id="UP001174677">
    <property type="component" value="Chromosome 12"/>
</dbReference>
<feature type="transmembrane region" description="Helical" evidence="14">
    <location>
        <begin position="7"/>
        <end position="25"/>
    </location>
</feature>
<evidence type="ECO:0000256" key="13">
    <source>
        <dbReference type="PROSITE-ProRule" id="PRU10141"/>
    </source>
</evidence>
<dbReference type="PANTHER" id="PTHR27008:SF592">
    <property type="entry name" value="LEUCINE-RICH REPEAT RECEPTOR-LIKE PROTEIN KINASE FAMILY PROTEIN-RELATED"/>
    <property type="match status" value="1"/>
</dbReference>
<keyword evidence="12 14" id="KW-0472">Membrane</keyword>
<keyword evidence="7" id="KW-0677">Repeat</keyword>
<dbReference type="Gene3D" id="3.30.200.20">
    <property type="entry name" value="Phosphorylase Kinase, domain 1"/>
    <property type="match status" value="1"/>
</dbReference>
<dbReference type="SMART" id="SM00365">
    <property type="entry name" value="LRR_SD22"/>
    <property type="match status" value="4"/>
</dbReference>
<dbReference type="InterPro" id="IPR017441">
    <property type="entry name" value="Protein_kinase_ATP_BS"/>
</dbReference>
<keyword evidence="11 14" id="KW-1133">Transmembrane helix</keyword>
<dbReference type="SMART" id="SM00369">
    <property type="entry name" value="LRR_TYP"/>
    <property type="match status" value="6"/>
</dbReference>
<keyword evidence="17" id="KW-1185">Reference proteome</keyword>
<dbReference type="InterPro" id="IPR013210">
    <property type="entry name" value="LRR_N_plant-typ"/>
</dbReference>
<accession>A0ABQ9LHJ9</accession>
<evidence type="ECO:0000256" key="7">
    <source>
        <dbReference type="ARBA" id="ARBA00022737"/>
    </source>
</evidence>
<dbReference type="EMBL" id="JARPOI010000012">
    <property type="protein sequence ID" value="KAJ9167431.1"/>
    <property type="molecule type" value="Genomic_DNA"/>
</dbReference>
<keyword evidence="8 13" id="KW-0547">Nucleotide-binding</keyword>
<evidence type="ECO:0000256" key="12">
    <source>
        <dbReference type="ARBA" id="ARBA00023136"/>
    </source>
</evidence>
<feature type="transmembrane region" description="Helical" evidence="14">
    <location>
        <begin position="654"/>
        <end position="676"/>
    </location>
</feature>
<dbReference type="PROSITE" id="PS50011">
    <property type="entry name" value="PROTEIN_KINASE_DOM"/>
    <property type="match status" value="1"/>
</dbReference>
<evidence type="ECO:0000256" key="4">
    <source>
        <dbReference type="ARBA" id="ARBA00022614"/>
    </source>
</evidence>
<dbReference type="InterPro" id="IPR001245">
    <property type="entry name" value="Ser-Thr/Tyr_kinase_cat_dom"/>
</dbReference>
<dbReference type="SUPFAM" id="SSF52058">
    <property type="entry name" value="L domain-like"/>
    <property type="match status" value="2"/>
</dbReference>
<evidence type="ECO:0000256" key="9">
    <source>
        <dbReference type="ARBA" id="ARBA00022777"/>
    </source>
</evidence>
<dbReference type="InterPro" id="IPR003591">
    <property type="entry name" value="Leu-rich_rpt_typical-subtyp"/>
</dbReference>
<dbReference type="Pfam" id="PF13855">
    <property type="entry name" value="LRR_8"/>
    <property type="match status" value="3"/>
</dbReference>
<comment type="similarity">
    <text evidence="2">Belongs to the protein kinase superfamily. Ser/Thr protein kinase family.</text>
</comment>
<dbReference type="SMART" id="SM00220">
    <property type="entry name" value="S_TKc"/>
    <property type="match status" value="1"/>
</dbReference>
<dbReference type="Gene3D" id="3.80.10.10">
    <property type="entry name" value="Ribonuclease Inhibitor"/>
    <property type="match status" value="3"/>
</dbReference>
<dbReference type="PANTHER" id="PTHR27008">
    <property type="entry name" value="OS04G0122200 PROTEIN"/>
    <property type="match status" value="1"/>
</dbReference>
<keyword evidence="9" id="KW-0418">Kinase</keyword>
<dbReference type="InterPro" id="IPR008271">
    <property type="entry name" value="Ser/Thr_kinase_AS"/>
</dbReference>
<dbReference type="InterPro" id="IPR000719">
    <property type="entry name" value="Prot_kinase_dom"/>
</dbReference>
<keyword evidence="10 13" id="KW-0067">ATP-binding</keyword>
<reference evidence="16 17" key="1">
    <citation type="journal article" date="2023" name="Plant Biotechnol. J.">
        <title>Chromosome-level wild Hevea brasiliensis genome provides new tools for genomic-assisted breeding and valuable loci to elevate rubber yield.</title>
        <authorList>
            <person name="Cheng H."/>
            <person name="Song X."/>
            <person name="Hu Y."/>
            <person name="Wu T."/>
            <person name="Yang Q."/>
            <person name="An Z."/>
            <person name="Feng S."/>
            <person name="Deng Z."/>
            <person name="Wu W."/>
            <person name="Zeng X."/>
            <person name="Tu M."/>
            <person name="Wang X."/>
            <person name="Huang H."/>
        </authorList>
    </citation>
    <scope>NUCLEOTIDE SEQUENCE [LARGE SCALE GENOMIC DNA]</scope>
    <source>
        <strain evidence="16">MT/VB/25A 57/8</strain>
    </source>
</reference>
<comment type="subcellular location">
    <subcellularLocation>
        <location evidence="1">Membrane</location>
    </subcellularLocation>
</comment>
<comment type="caution">
    <text evidence="16">The sequence shown here is derived from an EMBL/GenBank/DDBJ whole genome shotgun (WGS) entry which is preliminary data.</text>
</comment>
<proteinExistence type="inferred from homology"/>
<keyword evidence="3" id="KW-0723">Serine/threonine-protein kinase</keyword>
<evidence type="ECO:0000256" key="10">
    <source>
        <dbReference type="ARBA" id="ARBA00022840"/>
    </source>
</evidence>
<evidence type="ECO:0000256" key="11">
    <source>
        <dbReference type="ARBA" id="ARBA00022989"/>
    </source>
</evidence>
<evidence type="ECO:0000256" key="3">
    <source>
        <dbReference type="ARBA" id="ARBA00022527"/>
    </source>
</evidence>
<keyword evidence="6 14" id="KW-0812">Transmembrane</keyword>
<evidence type="ECO:0000256" key="1">
    <source>
        <dbReference type="ARBA" id="ARBA00004370"/>
    </source>
</evidence>
<protein>
    <recommendedName>
        <fullName evidence="15">Protein kinase domain-containing protein</fullName>
    </recommendedName>
</protein>
<dbReference type="InterPro" id="IPR001611">
    <property type="entry name" value="Leu-rich_rpt"/>
</dbReference>
<evidence type="ECO:0000256" key="8">
    <source>
        <dbReference type="ARBA" id="ARBA00022741"/>
    </source>
</evidence>
<evidence type="ECO:0000313" key="16">
    <source>
        <dbReference type="EMBL" id="KAJ9167431.1"/>
    </source>
</evidence>
<gene>
    <name evidence="16" type="ORF">P3X46_022085</name>
</gene>
<dbReference type="InterPro" id="IPR011009">
    <property type="entry name" value="Kinase-like_dom_sf"/>
</dbReference>
<dbReference type="Pfam" id="PF00560">
    <property type="entry name" value="LRR_1"/>
    <property type="match status" value="4"/>
</dbReference>
<dbReference type="InterPro" id="IPR032675">
    <property type="entry name" value="LRR_dom_sf"/>
</dbReference>
<organism evidence="16 17">
    <name type="scientific">Hevea brasiliensis</name>
    <name type="common">Para rubber tree</name>
    <name type="synonym">Siphonia brasiliensis</name>
    <dbReference type="NCBI Taxonomy" id="3981"/>
    <lineage>
        <taxon>Eukaryota</taxon>
        <taxon>Viridiplantae</taxon>
        <taxon>Streptophyta</taxon>
        <taxon>Embryophyta</taxon>
        <taxon>Tracheophyta</taxon>
        <taxon>Spermatophyta</taxon>
        <taxon>Magnoliopsida</taxon>
        <taxon>eudicotyledons</taxon>
        <taxon>Gunneridae</taxon>
        <taxon>Pentapetalae</taxon>
        <taxon>rosids</taxon>
        <taxon>fabids</taxon>
        <taxon>Malpighiales</taxon>
        <taxon>Euphorbiaceae</taxon>
        <taxon>Crotonoideae</taxon>
        <taxon>Micrandreae</taxon>
        <taxon>Hevea</taxon>
    </lineage>
</organism>
<dbReference type="PROSITE" id="PS00108">
    <property type="entry name" value="PROTEIN_KINASE_ST"/>
    <property type="match status" value="1"/>
</dbReference>
<evidence type="ECO:0000259" key="15">
    <source>
        <dbReference type="PROSITE" id="PS50011"/>
    </source>
</evidence>
<keyword evidence="5" id="KW-0808">Transferase</keyword>
<evidence type="ECO:0000256" key="2">
    <source>
        <dbReference type="ARBA" id="ARBA00008684"/>
    </source>
</evidence>